<reference evidence="1" key="2">
    <citation type="journal article" date="2015" name="Data Brief">
        <title>Shoot transcriptome of the giant reed, Arundo donax.</title>
        <authorList>
            <person name="Barrero R.A."/>
            <person name="Guerrero F.D."/>
            <person name="Moolhuijzen P."/>
            <person name="Goolsby J.A."/>
            <person name="Tidwell J."/>
            <person name="Bellgard S.E."/>
            <person name="Bellgard M.I."/>
        </authorList>
    </citation>
    <scope>NUCLEOTIDE SEQUENCE</scope>
    <source>
        <tissue evidence="1">Shoot tissue taken approximately 20 cm above the soil surface</tissue>
    </source>
</reference>
<evidence type="ECO:0000313" key="1">
    <source>
        <dbReference type="EMBL" id="JAD55901.1"/>
    </source>
</evidence>
<reference evidence="1" key="1">
    <citation type="submission" date="2014-09" db="EMBL/GenBank/DDBJ databases">
        <authorList>
            <person name="Magalhaes I.L.F."/>
            <person name="Oliveira U."/>
            <person name="Santos F.R."/>
            <person name="Vidigal T.H.D.A."/>
            <person name="Brescovit A.D."/>
            <person name="Santos A.J."/>
        </authorList>
    </citation>
    <scope>NUCLEOTIDE SEQUENCE</scope>
    <source>
        <tissue evidence="1">Shoot tissue taken approximately 20 cm above the soil surface</tissue>
    </source>
</reference>
<sequence>MLVHLVRSISFRLLVSDQAIICSNR</sequence>
<name>A0A0A9AXN9_ARUDO</name>
<accession>A0A0A9AXN9</accession>
<proteinExistence type="predicted"/>
<protein>
    <submittedName>
        <fullName evidence="1">Uncharacterized protein</fullName>
    </submittedName>
</protein>
<dbReference type="AlphaFoldDB" id="A0A0A9AXN9"/>
<organism evidence="1">
    <name type="scientific">Arundo donax</name>
    <name type="common">Giant reed</name>
    <name type="synonym">Donax arundinaceus</name>
    <dbReference type="NCBI Taxonomy" id="35708"/>
    <lineage>
        <taxon>Eukaryota</taxon>
        <taxon>Viridiplantae</taxon>
        <taxon>Streptophyta</taxon>
        <taxon>Embryophyta</taxon>
        <taxon>Tracheophyta</taxon>
        <taxon>Spermatophyta</taxon>
        <taxon>Magnoliopsida</taxon>
        <taxon>Liliopsida</taxon>
        <taxon>Poales</taxon>
        <taxon>Poaceae</taxon>
        <taxon>PACMAD clade</taxon>
        <taxon>Arundinoideae</taxon>
        <taxon>Arundineae</taxon>
        <taxon>Arundo</taxon>
    </lineage>
</organism>
<dbReference type="EMBL" id="GBRH01241994">
    <property type="protein sequence ID" value="JAD55901.1"/>
    <property type="molecule type" value="Transcribed_RNA"/>
</dbReference>